<feature type="transmembrane region" description="Helical" evidence="1">
    <location>
        <begin position="198"/>
        <end position="217"/>
    </location>
</feature>
<comment type="caution">
    <text evidence="2">The sequence shown here is derived from an EMBL/GenBank/DDBJ whole genome shotgun (WGS) entry which is preliminary data.</text>
</comment>
<feature type="transmembrane region" description="Helical" evidence="1">
    <location>
        <begin position="40"/>
        <end position="59"/>
    </location>
</feature>
<feature type="transmembrane region" description="Helical" evidence="1">
    <location>
        <begin position="175"/>
        <end position="191"/>
    </location>
</feature>
<protein>
    <submittedName>
        <fullName evidence="2">Uncharacterized protein</fullName>
    </submittedName>
</protein>
<feature type="transmembrane region" description="Helical" evidence="1">
    <location>
        <begin position="66"/>
        <end position="89"/>
    </location>
</feature>
<evidence type="ECO:0000313" key="3">
    <source>
        <dbReference type="Proteomes" id="UP000712007"/>
    </source>
</evidence>
<sequence>MGKGIIVSGRTAVICVMLSAAVIGAVCVVSACIWGREPETVWICAVSAVLLVAAVIAAIHGMWRSVFTAVAGAAVLLLTMMMLCCVLGVEFSHGLRFGKTCVRLPERQSIVCWDVFVSWIGMAFVTIACLCAVAWNEWEKMKKGVRCRLFGIRDVLRAMVCVALVEVYAQTWHSWITLCTFIVVVVCVWLFGRAGGTWWLVLYAAAVVWMLAGEMAWTLIVKGPIDEIDLPYDLKHIRPACILLVVSLLVGGVSDVLAKIRKGVIQ</sequence>
<feature type="transmembrane region" description="Helical" evidence="1">
    <location>
        <begin position="237"/>
        <end position="258"/>
    </location>
</feature>
<feature type="transmembrane region" description="Helical" evidence="1">
    <location>
        <begin position="12"/>
        <end position="34"/>
    </location>
</feature>
<dbReference type="PROSITE" id="PS51257">
    <property type="entry name" value="PROKAR_LIPOPROTEIN"/>
    <property type="match status" value="1"/>
</dbReference>
<dbReference type="EMBL" id="JADIMV010000117">
    <property type="protein sequence ID" value="MBO8440348.1"/>
    <property type="molecule type" value="Genomic_DNA"/>
</dbReference>
<keyword evidence="1" id="KW-1133">Transmembrane helix</keyword>
<feature type="transmembrane region" description="Helical" evidence="1">
    <location>
        <begin position="116"/>
        <end position="138"/>
    </location>
</feature>
<accession>A0A940DKR9</accession>
<name>A0A940DKR9_9BACT</name>
<proteinExistence type="predicted"/>
<keyword evidence="1" id="KW-0812">Transmembrane</keyword>
<dbReference type="Proteomes" id="UP000712007">
    <property type="component" value="Unassembled WGS sequence"/>
</dbReference>
<feature type="transmembrane region" description="Helical" evidence="1">
    <location>
        <begin position="150"/>
        <end position="169"/>
    </location>
</feature>
<dbReference type="AlphaFoldDB" id="A0A940DKR9"/>
<keyword evidence="1" id="KW-0472">Membrane</keyword>
<gene>
    <name evidence="2" type="ORF">IAC51_06830</name>
</gene>
<evidence type="ECO:0000313" key="2">
    <source>
        <dbReference type="EMBL" id="MBO8440348.1"/>
    </source>
</evidence>
<organism evidence="2 3">
    <name type="scientific">Candidatus Aphodosoma intestinipullorum</name>
    <dbReference type="NCBI Taxonomy" id="2840674"/>
    <lineage>
        <taxon>Bacteria</taxon>
        <taxon>Pseudomonadati</taxon>
        <taxon>Bacteroidota</taxon>
        <taxon>Bacteroidia</taxon>
        <taxon>Bacteroidales</taxon>
        <taxon>Candidatus Aphodosoma</taxon>
    </lineage>
</organism>
<reference evidence="2" key="1">
    <citation type="submission" date="2020-10" db="EMBL/GenBank/DDBJ databases">
        <authorList>
            <person name="Gilroy R."/>
        </authorList>
    </citation>
    <scope>NUCLEOTIDE SEQUENCE</scope>
    <source>
        <strain evidence="2">3924</strain>
    </source>
</reference>
<reference evidence="2" key="2">
    <citation type="journal article" date="2021" name="PeerJ">
        <title>Extensive microbial diversity within the chicken gut microbiome revealed by metagenomics and culture.</title>
        <authorList>
            <person name="Gilroy R."/>
            <person name="Ravi A."/>
            <person name="Getino M."/>
            <person name="Pursley I."/>
            <person name="Horton D.L."/>
            <person name="Alikhan N.F."/>
            <person name="Baker D."/>
            <person name="Gharbi K."/>
            <person name="Hall N."/>
            <person name="Watson M."/>
            <person name="Adriaenssens E.M."/>
            <person name="Foster-Nyarko E."/>
            <person name="Jarju S."/>
            <person name="Secka A."/>
            <person name="Antonio M."/>
            <person name="Oren A."/>
            <person name="Chaudhuri R.R."/>
            <person name="La Ragione R."/>
            <person name="Hildebrand F."/>
            <person name="Pallen M.J."/>
        </authorList>
    </citation>
    <scope>NUCLEOTIDE SEQUENCE</scope>
    <source>
        <strain evidence="2">3924</strain>
    </source>
</reference>
<evidence type="ECO:0000256" key="1">
    <source>
        <dbReference type="SAM" id="Phobius"/>
    </source>
</evidence>